<evidence type="ECO:0000256" key="2">
    <source>
        <dbReference type="PROSITE-ProRule" id="PRU00192"/>
    </source>
</evidence>
<dbReference type="GO" id="GO:0043005">
    <property type="term" value="C:neuron projection"/>
    <property type="evidence" value="ECO:0007669"/>
    <property type="project" value="TreeGrafter"/>
</dbReference>
<dbReference type="GO" id="GO:0098839">
    <property type="term" value="C:postsynaptic density membrane"/>
    <property type="evidence" value="ECO:0007669"/>
    <property type="project" value="TreeGrafter"/>
</dbReference>
<reference evidence="4" key="1">
    <citation type="submission" date="2023-09" db="UniProtKB">
        <authorList>
            <consortium name="Ensembl"/>
        </authorList>
    </citation>
    <scope>IDENTIFICATION</scope>
</reference>
<proteinExistence type="predicted"/>
<evidence type="ECO:0000256" key="1">
    <source>
        <dbReference type="ARBA" id="ARBA00022443"/>
    </source>
</evidence>
<dbReference type="GO" id="GO:0016323">
    <property type="term" value="C:basolateral plasma membrane"/>
    <property type="evidence" value="ECO:0007669"/>
    <property type="project" value="TreeGrafter"/>
</dbReference>
<dbReference type="GO" id="GO:0007268">
    <property type="term" value="P:chemical synaptic transmission"/>
    <property type="evidence" value="ECO:0007669"/>
    <property type="project" value="TreeGrafter"/>
</dbReference>
<dbReference type="GO" id="GO:0099072">
    <property type="term" value="P:regulation of postsynaptic membrane neurotransmitter receptor levels"/>
    <property type="evidence" value="ECO:0007669"/>
    <property type="project" value="TreeGrafter"/>
</dbReference>
<dbReference type="GO" id="GO:0097120">
    <property type="term" value="P:receptor localization to synapse"/>
    <property type="evidence" value="ECO:0007669"/>
    <property type="project" value="TreeGrafter"/>
</dbReference>
<dbReference type="SMART" id="SM00326">
    <property type="entry name" value="SH3"/>
    <property type="match status" value="1"/>
</dbReference>
<feature type="domain" description="SH3" evidence="3">
    <location>
        <begin position="49"/>
        <end position="119"/>
    </location>
</feature>
<dbReference type="GO" id="GO:0098609">
    <property type="term" value="P:cell-cell adhesion"/>
    <property type="evidence" value="ECO:0007669"/>
    <property type="project" value="TreeGrafter"/>
</dbReference>
<dbReference type="AlphaFoldDB" id="A0A3B4FS90"/>
<protein>
    <submittedName>
        <fullName evidence="4">Disks large homolog 1-like</fullName>
    </submittedName>
</protein>
<dbReference type="GO" id="GO:0035255">
    <property type="term" value="F:ionotropic glutamate receptor binding"/>
    <property type="evidence" value="ECO:0007669"/>
    <property type="project" value="TreeGrafter"/>
</dbReference>
<dbReference type="Pfam" id="PF00018">
    <property type="entry name" value="SH3_1"/>
    <property type="match status" value="1"/>
</dbReference>
<name>A0A3B4FS90_9CICH</name>
<dbReference type="PROSITE" id="PS50002">
    <property type="entry name" value="SH3"/>
    <property type="match status" value="1"/>
</dbReference>
<dbReference type="Gene3D" id="2.30.30.40">
    <property type="entry name" value="SH3 Domains"/>
    <property type="match status" value="1"/>
</dbReference>
<dbReference type="GO" id="GO:0019901">
    <property type="term" value="F:protein kinase binding"/>
    <property type="evidence" value="ECO:0007669"/>
    <property type="project" value="TreeGrafter"/>
</dbReference>
<dbReference type="GeneTree" id="ENSGT00940000159409"/>
<dbReference type="GO" id="GO:0043113">
    <property type="term" value="P:receptor clustering"/>
    <property type="evidence" value="ECO:0007669"/>
    <property type="project" value="TreeGrafter"/>
</dbReference>
<dbReference type="InterPro" id="IPR036028">
    <property type="entry name" value="SH3-like_dom_sf"/>
</dbReference>
<dbReference type="InterPro" id="IPR001452">
    <property type="entry name" value="SH3_domain"/>
</dbReference>
<dbReference type="PANTHER" id="PTHR23119">
    <property type="entry name" value="DISCS LARGE"/>
    <property type="match status" value="1"/>
</dbReference>
<dbReference type="CDD" id="cd12031">
    <property type="entry name" value="SH3_DLG1"/>
    <property type="match status" value="1"/>
</dbReference>
<sequence length="187" mass="21514">MQGRYLFNLLKSPGECPYSRFEAKIHDLREQMMNSSISSGSGSLRTSQKRSLYVRALFDYDKTRDSGLPSQGLNFKFGDILHVVNASDDEWWQARQLTAQGEVEEVGVIPSKRRVEKKERARLKTVKFNAKKNLILFSYLNMIISELKTQTVYKGRKRLKAAFFLMASRGRCCPGEFVVSVFSFKSY</sequence>
<dbReference type="FunFam" id="2.30.30.40:FF:000027">
    <property type="entry name" value="Disks large homolog 3 isoform 1"/>
    <property type="match status" value="1"/>
</dbReference>
<evidence type="ECO:0000259" key="3">
    <source>
        <dbReference type="PROSITE" id="PS50002"/>
    </source>
</evidence>
<dbReference type="GO" id="GO:0045197">
    <property type="term" value="P:establishment or maintenance of epithelial cell apical/basal polarity"/>
    <property type="evidence" value="ECO:0007669"/>
    <property type="project" value="TreeGrafter"/>
</dbReference>
<dbReference type="SUPFAM" id="SSF50044">
    <property type="entry name" value="SH3-domain"/>
    <property type="match status" value="1"/>
</dbReference>
<dbReference type="GO" id="GO:0031594">
    <property type="term" value="C:neuromuscular junction"/>
    <property type="evidence" value="ECO:0007669"/>
    <property type="project" value="TreeGrafter"/>
</dbReference>
<dbReference type="InterPro" id="IPR050614">
    <property type="entry name" value="Synaptic_Scaffolding_LAP-MAGUK"/>
</dbReference>
<dbReference type="PANTHER" id="PTHR23119:SF5">
    <property type="entry name" value="DISKS LARGE HOMOLOG 1"/>
    <property type="match status" value="1"/>
</dbReference>
<evidence type="ECO:0000313" key="4">
    <source>
        <dbReference type="Ensembl" id="ENSPNYP00000012146.1"/>
    </source>
</evidence>
<organism evidence="4">
    <name type="scientific">Pundamilia nyererei</name>
    <dbReference type="NCBI Taxonomy" id="303518"/>
    <lineage>
        <taxon>Eukaryota</taxon>
        <taxon>Metazoa</taxon>
        <taxon>Chordata</taxon>
        <taxon>Craniata</taxon>
        <taxon>Vertebrata</taxon>
        <taxon>Euteleostomi</taxon>
        <taxon>Actinopterygii</taxon>
        <taxon>Neopterygii</taxon>
        <taxon>Teleostei</taxon>
        <taxon>Neoteleostei</taxon>
        <taxon>Acanthomorphata</taxon>
        <taxon>Ovalentaria</taxon>
        <taxon>Cichlomorphae</taxon>
        <taxon>Cichliformes</taxon>
        <taxon>Cichlidae</taxon>
        <taxon>African cichlids</taxon>
        <taxon>Pseudocrenilabrinae</taxon>
        <taxon>Haplochromini</taxon>
        <taxon>Pundamilia</taxon>
    </lineage>
</organism>
<accession>A0A3B4FS90</accession>
<keyword evidence="1 2" id="KW-0728">SH3 domain</keyword>
<dbReference type="Ensembl" id="ENSPNYT00000012442.1">
    <property type="protein sequence ID" value="ENSPNYP00000012146.1"/>
    <property type="gene ID" value="ENSPNYG00000009187.1"/>
</dbReference>